<dbReference type="InterPro" id="IPR004812">
    <property type="entry name" value="Efflux_drug-R_Bcr/CmlA"/>
</dbReference>
<feature type="transmembrane region" description="Helical" evidence="8">
    <location>
        <begin position="86"/>
        <end position="107"/>
    </location>
</feature>
<dbReference type="GO" id="GO:0042910">
    <property type="term" value="F:xenobiotic transmembrane transporter activity"/>
    <property type="evidence" value="ECO:0007669"/>
    <property type="project" value="InterPro"/>
</dbReference>
<evidence type="ECO:0000256" key="3">
    <source>
        <dbReference type="ARBA" id="ARBA00022448"/>
    </source>
</evidence>
<feature type="transmembrane region" description="Helical" evidence="8">
    <location>
        <begin position="144"/>
        <end position="168"/>
    </location>
</feature>
<keyword evidence="7 8" id="KW-0472">Membrane</keyword>
<evidence type="ECO:0000256" key="7">
    <source>
        <dbReference type="ARBA" id="ARBA00023136"/>
    </source>
</evidence>
<protein>
    <submittedName>
        <fullName evidence="10">Multidrug resistance transporter, Bcr/CflA family</fullName>
    </submittedName>
</protein>
<name>A0A1R4EXJ3_9MICC</name>
<sequence>MPESRSTAVEGRSFRFPALLLTALALLSMAGPVATDLYLPAFPEMAREFGVSASAIQLTLTGFLLGMGAGQLLFGPLSDRFGRVRPLLIGSSVFVLSSVAVALAPTIETLTAFRFLQGLSAAAGVVLSRAVISDRAVGGQAARLFSIMMTISGVAPAVAPSVGSLIFTTSGWRAVLWAIAVMSVVMLLGALWQVRETLPVAHRRTGPLFGGLAEAMRHRRFVGYIVLFGAAFGILMGYISASPFLYQGVLGLSPGTFALLFGANALGMMSTGLVSARLATRIPLRSTVTVAVSTLVTVTVAFTLCALLASPGWILAALIFATTCSIGFVMGNTTSLALAEVRQISGSGSAWLGGAQFTLGAIVSPLGGLGGSTSALPLGLVLLGCSLLAAGALVATSDRFHTEATR</sequence>
<keyword evidence="11" id="KW-1185">Reference proteome</keyword>
<proteinExistence type="inferred from homology"/>
<dbReference type="GO" id="GO:0005886">
    <property type="term" value="C:plasma membrane"/>
    <property type="evidence" value="ECO:0007669"/>
    <property type="project" value="UniProtKB-SubCell"/>
</dbReference>
<feature type="transmembrane region" description="Helical" evidence="8">
    <location>
        <begin position="257"/>
        <end position="276"/>
    </location>
</feature>
<evidence type="ECO:0000256" key="4">
    <source>
        <dbReference type="ARBA" id="ARBA00022475"/>
    </source>
</evidence>
<dbReference type="GO" id="GO:1990961">
    <property type="term" value="P:xenobiotic detoxification by transmembrane export across the plasma membrane"/>
    <property type="evidence" value="ECO:0007669"/>
    <property type="project" value="InterPro"/>
</dbReference>
<feature type="transmembrane region" description="Helical" evidence="8">
    <location>
        <begin position="288"/>
        <end position="309"/>
    </location>
</feature>
<dbReference type="InterPro" id="IPR036259">
    <property type="entry name" value="MFS_trans_sf"/>
</dbReference>
<dbReference type="InterPro" id="IPR011701">
    <property type="entry name" value="MFS"/>
</dbReference>
<dbReference type="PANTHER" id="PTHR23502:SF132">
    <property type="entry name" value="POLYAMINE TRANSPORTER 2-RELATED"/>
    <property type="match status" value="1"/>
</dbReference>
<dbReference type="CDD" id="cd17320">
    <property type="entry name" value="MFS_MdfA_MDR_like"/>
    <property type="match status" value="1"/>
</dbReference>
<feature type="transmembrane region" description="Helical" evidence="8">
    <location>
        <begin position="315"/>
        <end position="338"/>
    </location>
</feature>
<dbReference type="AlphaFoldDB" id="A0A1R4EXJ3"/>
<feature type="transmembrane region" description="Helical" evidence="8">
    <location>
        <begin position="375"/>
        <end position="396"/>
    </location>
</feature>
<dbReference type="NCBIfam" id="TIGR00710">
    <property type="entry name" value="efflux_Bcr_CflA"/>
    <property type="match status" value="1"/>
</dbReference>
<dbReference type="EMBL" id="FUHW01000007">
    <property type="protein sequence ID" value="SJM48352.1"/>
    <property type="molecule type" value="Genomic_DNA"/>
</dbReference>
<feature type="transmembrane region" description="Helical" evidence="8">
    <location>
        <begin position="174"/>
        <end position="194"/>
    </location>
</feature>
<evidence type="ECO:0000256" key="6">
    <source>
        <dbReference type="ARBA" id="ARBA00022989"/>
    </source>
</evidence>
<keyword evidence="4" id="KW-1003">Cell membrane</keyword>
<feature type="transmembrane region" description="Helical" evidence="8">
    <location>
        <begin position="221"/>
        <end position="245"/>
    </location>
</feature>
<evidence type="ECO:0000256" key="1">
    <source>
        <dbReference type="ARBA" id="ARBA00004651"/>
    </source>
</evidence>
<feature type="transmembrane region" description="Helical" evidence="8">
    <location>
        <begin position="350"/>
        <end position="369"/>
    </location>
</feature>
<evidence type="ECO:0000256" key="2">
    <source>
        <dbReference type="ARBA" id="ARBA00006236"/>
    </source>
</evidence>
<accession>A0A1R4EXJ3</accession>
<feature type="transmembrane region" description="Helical" evidence="8">
    <location>
        <begin position="113"/>
        <end position="132"/>
    </location>
</feature>
<dbReference type="PANTHER" id="PTHR23502">
    <property type="entry name" value="MAJOR FACILITATOR SUPERFAMILY"/>
    <property type="match status" value="1"/>
</dbReference>
<dbReference type="PROSITE" id="PS50850">
    <property type="entry name" value="MFS"/>
    <property type="match status" value="1"/>
</dbReference>
<keyword evidence="6 8" id="KW-1133">Transmembrane helix</keyword>
<keyword evidence="3" id="KW-0813">Transport</keyword>
<evidence type="ECO:0000313" key="11">
    <source>
        <dbReference type="Proteomes" id="UP000195913"/>
    </source>
</evidence>
<feature type="domain" description="Major facilitator superfamily (MFS) profile" evidence="9">
    <location>
        <begin position="20"/>
        <end position="406"/>
    </location>
</feature>
<dbReference type="RefSeq" id="WP_086994281.1">
    <property type="nucleotide sequence ID" value="NZ_FUHW01000007.1"/>
</dbReference>
<dbReference type="Proteomes" id="UP000195913">
    <property type="component" value="Unassembled WGS sequence"/>
</dbReference>
<keyword evidence="5 8" id="KW-0812">Transmembrane</keyword>
<organism evidence="10 11">
    <name type="scientific">Arthrobacter rhombi</name>
    <dbReference type="NCBI Taxonomy" id="71253"/>
    <lineage>
        <taxon>Bacteria</taxon>
        <taxon>Bacillati</taxon>
        <taxon>Actinomycetota</taxon>
        <taxon>Actinomycetes</taxon>
        <taxon>Micrococcales</taxon>
        <taxon>Micrococcaceae</taxon>
        <taxon>Arthrobacter</taxon>
    </lineage>
</organism>
<comment type="similarity">
    <text evidence="2">Belongs to the major facilitator superfamily. Bcr/CmlA family.</text>
</comment>
<feature type="transmembrane region" description="Helical" evidence="8">
    <location>
        <begin position="51"/>
        <end position="74"/>
    </location>
</feature>
<dbReference type="InterPro" id="IPR020846">
    <property type="entry name" value="MFS_dom"/>
</dbReference>
<evidence type="ECO:0000256" key="5">
    <source>
        <dbReference type="ARBA" id="ARBA00022692"/>
    </source>
</evidence>
<reference evidence="10 11" key="1">
    <citation type="submission" date="2017-02" db="EMBL/GenBank/DDBJ databases">
        <authorList>
            <person name="Peterson S.W."/>
        </authorList>
    </citation>
    <scope>NUCLEOTIDE SEQUENCE [LARGE SCALE GENOMIC DNA]</scope>
    <source>
        <strain evidence="10 11">B Ar 00.02</strain>
    </source>
</reference>
<evidence type="ECO:0000259" key="9">
    <source>
        <dbReference type="PROSITE" id="PS50850"/>
    </source>
</evidence>
<dbReference type="Gene3D" id="1.20.1720.10">
    <property type="entry name" value="Multidrug resistance protein D"/>
    <property type="match status" value="1"/>
</dbReference>
<evidence type="ECO:0000256" key="8">
    <source>
        <dbReference type="SAM" id="Phobius"/>
    </source>
</evidence>
<comment type="subcellular location">
    <subcellularLocation>
        <location evidence="1">Cell membrane</location>
        <topology evidence="1">Multi-pass membrane protein</topology>
    </subcellularLocation>
</comment>
<dbReference type="Pfam" id="PF07690">
    <property type="entry name" value="MFS_1"/>
    <property type="match status" value="1"/>
</dbReference>
<gene>
    <name evidence="10" type="ORF">FM101_01240</name>
</gene>
<dbReference type="SUPFAM" id="SSF103473">
    <property type="entry name" value="MFS general substrate transporter"/>
    <property type="match status" value="1"/>
</dbReference>
<evidence type="ECO:0000313" key="10">
    <source>
        <dbReference type="EMBL" id="SJM48352.1"/>
    </source>
</evidence>